<feature type="coiled-coil region" evidence="1">
    <location>
        <begin position="527"/>
        <end position="554"/>
    </location>
</feature>
<evidence type="ECO:0000313" key="4">
    <source>
        <dbReference type="EMBL" id="ADZ81430.1"/>
    </source>
</evidence>
<keyword evidence="2" id="KW-1133">Transmembrane helix</keyword>
<dbReference type="eggNOG" id="COG5114">
    <property type="taxonomic scope" value="Bacteria"/>
</dbReference>
<organism evidence="4">
    <name type="scientific">Sphingobacterium sp. (strain 21)</name>
    <dbReference type="NCBI Taxonomy" id="743722"/>
    <lineage>
        <taxon>Bacteria</taxon>
        <taxon>Pseudomonadati</taxon>
        <taxon>Bacteroidota</taxon>
        <taxon>Sphingobacteriia</taxon>
        <taxon>Sphingobacteriales</taxon>
        <taxon>Sphingobacteriaceae</taxon>
        <taxon>Sphingobacterium</taxon>
    </lineage>
</organism>
<dbReference type="KEGG" id="shg:Sph21_4923"/>
<accession>F4C8W1</accession>
<dbReference type="PATRIC" id="fig|743722.3.peg.5222"/>
<feature type="transmembrane region" description="Helical" evidence="2">
    <location>
        <begin position="143"/>
        <end position="163"/>
    </location>
</feature>
<dbReference type="Pfam" id="PF20693">
    <property type="entry name" value="YobI-ATPase"/>
    <property type="match status" value="1"/>
</dbReference>
<sequence length="1224" mass="145033">MKFFSFLNRSKKKVTQAENTISSLAPRVLTKKEDIEKIQPYLDKLKETIDAKGINNIALTGGYGSGKSTIIKTFRALHPENKYLNISLAAFNKKEDSPTDPQKSELERLLEVSILQQIFYHVKPEQIPESRFKRIINISKPRIWLISFGFITWLLCTILSFKYNYLNKINPATWNTNQYFDWFALFILLIAFSGIGIFSKLVIQLFSNSKINKVNIKGELELGENVNKSVFNEHLEEILYFFERTDFNVVIIEDLDRFDSTDIFTKLREINVLLNNSKLIEREINFLYAVGDSLFKDKKERVKFFEYIIPVIPFINSSNANEQLTNLIKDSGLEENIFTKEFISDVITFIDDIDMRLLINIFHEFVIYRDTLKPEFVKKPEELFSMITYKNIEPEDFADLNSRKGKLYNLISSKKTYTEQLLSKIDEEIKRKRERIHDLKQQSLSDIRELRAIYINYLLSELPENSFLNHSTRHLLDDDGFEKVIKGDLQYTRFIKDYGGYYPSGNLTLTLKFSEIENKVNPTHSYSSRLEIAKEKAENRIDALQADIEKLRLRKAEIESWELKRIFEEITLDEYLINFSNNALLRNLILNGYINENYNDYISLFHEGSITKEDLTFERNVKGGYPVQFNYKLHKIEGLLERIDLRYFSRESILNFDLLDFLGNNYDKYSNQYNAMIALLSNERENSIKFIDEYVKEEKTRPIHIFIEKLTAQWKDFFYYVTEESNFNRDKIDNYLRLMLSYTETQTILDHQNHDTLSEMIMTNPKFLSLVKKDGGQYHIFKIKEIIKGLNIKFDALDDPNEETKKLFDFVYQNNHYRITNRNILQMLTVYDEAIDLDTFNTKNYSCIKHSGQEHLINYIDQSINEYVESVYLKINDNIREEEQYLIELLNHSDIRDRNKKAIIERTETLIADISKIDDEEFRVFILIKNKVKRTWRNIFHLYQSQEGISEEIISYINIPENAQLLSSQNISLDKDENGKMLYFQMWKDVLASPELSIESFKTILNSSSHRIRIFPIEAMPDDRMEIMIKEKKFAFENKIYDQIDSDGKLRLKFLEAYKDELLMFDDKFEIDEEHVTEMLGSENYDADDINRILEIYEVADWDSHAFLSNLRSRLSRDPMINIDTNKILEATSVQQFDIYNVNILNNYFDKFNKSEIRSIVEDLKDEEYHKYLSVATKESLKLEHTTYNRELFELMKKHNYIGEKSREIKNGYQIFKNKETKVL</sequence>
<name>F4C8W1_SPHS2</name>
<evidence type="ECO:0000259" key="3">
    <source>
        <dbReference type="Pfam" id="PF20693"/>
    </source>
</evidence>
<dbReference type="InterPro" id="IPR027417">
    <property type="entry name" value="P-loop_NTPase"/>
</dbReference>
<keyword evidence="2" id="KW-0472">Membrane</keyword>
<keyword evidence="2" id="KW-0812">Transmembrane</keyword>
<dbReference type="OrthoDB" id="1701659at2"/>
<dbReference type="HOGENOM" id="CLU_005044_0_0_10"/>
<dbReference type="EMBL" id="CP002584">
    <property type="protein sequence ID" value="ADZ81430.1"/>
    <property type="molecule type" value="Genomic_DNA"/>
</dbReference>
<evidence type="ECO:0000256" key="1">
    <source>
        <dbReference type="SAM" id="Coils"/>
    </source>
</evidence>
<keyword evidence="1" id="KW-0175">Coiled coil</keyword>
<gene>
    <name evidence="4" type="ordered locus">Sph21_4923</name>
</gene>
<dbReference type="STRING" id="743722.Sph21_4923"/>
<feature type="transmembrane region" description="Helical" evidence="2">
    <location>
        <begin position="183"/>
        <end position="203"/>
    </location>
</feature>
<evidence type="ECO:0000256" key="2">
    <source>
        <dbReference type="SAM" id="Phobius"/>
    </source>
</evidence>
<reference evidence="4" key="1">
    <citation type="submission" date="2011-03" db="EMBL/GenBank/DDBJ databases">
        <title>Complete sequence of Sphingobacterium sp. 21.</title>
        <authorList>
            <consortium name="US DOE Joint Genome Institute"/>
            <person name="Lucas S."/>
            <person name="Copeland A."/>
            <person name="Lapidus A."/>
            <person name="Cheng J.-F."/>
            <person name="Goodwin L."/>
            <person name="Pitluck S."/>
            <person name="Davenport K."/>
            <person name="Detter J.C."/>
            <person name="Han C."/>
            <person name="Tapia R."/>
            <person name="Land M."/>
            <person name="Hauser L."/>
            <person name="Kyrpides N."/>
            <person name="Ivanova N."/>
            <person name="Ovchinnikova G."/>
            <person name="Pagani I."/>
            <person name="Siebers A.K."/>
            <person name="Allgaier M."/>
            <person name="Thelen M.P."/>
            <person name="Hugenholtz P."/>
            <person name="Woyke T."/>
        </authorList>
    </citation>
    <scope>NUCLEOTIDE SEQUENCE</scope>
    <source>
        <strain evidence="4">21</strain>
    </source>
</reference>
<dbReference type="InterPro" id="IPR048428">
    <property type="entry name" value="YobI-NTPase"/>
</dbReference>
<protein>
    <recommendedName>
        <fullName evidence="3">YobI-like P-loop NTPase domain-containing protein</fullName>
    </recommendedName>
</protein>
<dbReference type="SUPFAM" id="SSF52540">
    <property type="entry name" value="P-loop containing nucleoside triphosphate hydrolases"/>
    <property type="match status" value="1"/>
</dbReference>
<feature type="domain" description="YobI-like P-loop NTPase" evidence="3">
    <location>
        <begin position="41"/>
        <end position="408"/>
    </location>
</feature>
<dbReference type="AlphaFoldDB" id="F4C8W1"/>
<proteinExistence type="predicted"/>